<feature type="domain" description="Exonuclease VII large subunit C-terminal" evidence="2">
    <location>
        <begin position="154"/>
        <end position="451"/>
    </location>
</feature>
<dbReference type="InParanoid" id="A0A7G1GA84"/>
<dbReference type="GO" id="GO:0005737">
    <property type="term" value="C:cytoplasm"/>
    <property type="evidence" value="ECO:0007669"/>
    <property type="project" value="UniProtKB-SubCell"/>
</dbReference>
<evidence type="ECO:0000313" key="4">
    <source>
        <dbReference type="Proteomes" id="UP000516361"/>
    </source>
</evidence>
<keyword evidence="4" id="KW-1185">Reference proteome</keyword>
<name>A0A7G1GA84_9BACT</name>
<comment type="catalytic activity">
    <reaction evidence="1">
        <text>Exonucleolytic cleavage in either 5'- to 3'- or 3'- to 5'-direction to yield nucleoside 5'-phosphates.</text>
        <dbReference type="EC" id="3.1.11.6"/>
    </reaction>
</comment>
<evidence type="ECO:0000313" key="3">
    <source>
        <dbReference type="EMBL" id="BBE31993.1"/>
    </source>
</evidence>
<evidence type="ECO:0000259" key="2">
    <source>
        <dbReference type="Pfam" id="PF02601"/>
    </source>
</evidence>
<dbReference type="Pfam" id="PF02601">
    <property type="entry name" value="Exonuc_VII_L"/>
    <property type="match status" value="1"/>
</dbReference>
<organism evidence="3 4">
    <name type="scientific">Tepiditoga spiralis</name>
    <dbReference type="NCBI Taxonomy" id="2108365"/>
    <lineage>
        <taxon>Bacteria</taxon>
        <taxon>Thermotogati</taxon>
        <taxon>Thermotogota</taxon>
        <taxon>Thermotogae</taxon>
        <taxon>Petrotogales</taxon>
        <taxon>Petrotogaceae</taxon>
        <taxon>Tepiditoga</taxon>
    </lineage>
</organism>
<dbReference type="EC" id="3.1.11.6" evidence="1"/>
<dbReference type="PANTHER" id="PTHR30008:SF0">
    <property type="entry name" value="EXODEOXYRIBONUCLEASE 7 LARGE SUBUNIT"/>
    <property type="match status" value="1"/>
</dbReference>
<gene>
    <name evidence="3" type="primary">xseA</name>
    <name evidence="3" type="ORF">OSSY52_21340</name>
</gene>
<dbReference type="RefSeq" id="WP_190614852.1">
    <property type="nucleotide sequence ID" value="NZ_AP018712.1"/>
</dbReference>
<dbReference type="KEGG" id="ocy:OSSY52_21340"/>
<comment type="similarity">
    <text evidence="1">Belongs to the XseA family.</text>
</comment>
<dbReference type="GO" id="GO:0008855">
    <property type="term" value="F:exodeoxyribonuclease VII activity"/>
    <property type="evidence" value="ECO:0007669"/>
    <property type="project" value="UniProtKB-UniRule"/>
</dbReference>
<evidence type="ECO:0000256" key="1">
    <source>
        <dbReference type="RuleBase" id="RU004355"/>
    </source>
</evidence>
<dbReference type="FunCoup" id="A0A7G1GA84">
    <property type="interactions" value="341"/>
</dbReference>
<dbReference type="AlphaFoldDB" id="A0A7G1GA84"/>
<dbReference type="GO" id="GO:0009318">
    <property type="term" value="C:exodeoxyribonuclease VII complex"/>
    <property type="evidence" value="ECO:0007669"/>
    <property type="project" value="UniProtKB-UniRule"/>
</dbReference>
<proteinExistence type="inferred from homology"/>
<dbReference type="PANTHER" id="PTHR30008">
    <property type="entry name" value="EXODEOXYRIBONUCLEASE 7 LARGE SUBUNIT"/>
    <property type="match status" value="1"/>
</dbReference>
<keyword evidence="1" id="KW-0269">Exonuclease</keyword>
<keyword evidence="1" id="KW-0378">Hydrolase</keyword>
<sequence>MFFQEKILEFKTLSELLDYLTNFYKRSEIYNTSVIITGDITSAKKSKNGDLYLEISQRDKNTNYSLTVFFSKLMIPYLLKRLNLNNERELLNKKWKIEGTLQLWKYNAKFVLNGSSIIPFGNSEIDKKKKEILLKLKKENLINKNQNSLLDLEPIKKIAIITSPTAAGYGDFKKNIQYAKNIPIIHLYSSSMQGAKTVPNILKALSKIKKSKINYDVVVITRGGGSKSDLIYFDNFNLGKEIALFKIPILSAIGHEQDTTIPDYTSWKRYSTPTEVSRDIVNQINYFNDILLNLEKNLKVSFNFFFNIFEQNTVKNFKSNSNYLFKEIINYNKKINNISTFIKLNLERSTKEIVLPKVNFLKNFFHKDIEKEIKNLNKIFIKNDKYFSTNILMVENKFTKVFSKLTENSPFSAFLSGGAVVKKSKKIIKSIDELEVNDEVDILFKDGNAKAKIKQKEV</sequence>
<dbReference type="InterPro" id="IPR020579">
    <property type="entry name" value="Exonuc_VII_lsu_C"/>
</dbReference>
<dbReference type="EMBL" id="AP018712">
    <property type="protein sequence ID" value="BBE31993.1"/>
    <property type="molecule type" value="Genomic_DNA"/>
</dbReference>
<dbReference type="GO" id="GO:0006308">
    <property type="term" value="P:DNA catabolic process"/>
    <property type="evidence" value="ECO:0007669"/>
    <property type="project" value="UniProtKB-UniRule"/>
</dbReference>
<dbReference type="Proteomes" id="UP000516361">
    <property type="component" value="Chromosome"/>
</dbReference>
<dbReference type="InterPro" id="IPR003753">
    <property type="entry name" value="Exonuc_VII_L"/>
</dbReference>
<dbReference type="NCBIfam" id="TIGR00237">
    <property type="entry name" value="xseA"/>
    <property type="match status" value="1"/>
</dbReference>
<protein>
    <recommendedName>
        <fullName evidence="1">Exodeoxyribonuclease 7 large subunit</fullName>
        <ecNumber evidence="1">3.1.11.6</ecNumber>
    </recommendedName>
</protein>
<keyword evidence="1" id="KW-0540">Nuclease</keyword>
<reference evidence="3 4" key="1">
    <citation type="submission" date="2018-06" db="EMBL/GenBank/DDBJ databases">
        <title>Genome sequencing of Oceanotoga sp. sy52.</title>
        <authorList>
            <person name="Mori K."/>
        </authorList>
    </citation>
    <scope>NUCLEOTIDE SEQUENCE [LARGE SCALE GENOMIC DNA]</scope>
    <source>
        <strain evidence="4">sy52</strain>
    </source>
</reference>
<comment type="subcellular location">
    <subcellularLocation>
        <location evidence="1">Cytoplasm</location>
    </subcellularLocation>
</comment>
<accession>A0A7G1GA84</accession>